<dbReference type="Proteomes" id="UP000009168">
    <property type="component" value="Unassembled WGS sequence"/>
</dbReference>
<evidence type="ECO:0000256" key="3">
    <source>
        <dbReference type="ARBA" id="ARBA00022737"/>
    </source>
</evidence>
<dbReference type="GO" id="GO:0031267">
    <property type="term" value="F:small GTPase binding"/>
    <property type="evidence" value="ECO:0007669"/>
    <property type="project" value="TreeGrafter"/>
</dbReference>
<dbReference type="SUPFAM" id="SSF52047">
    <property type="entry name" value="RNI-like"/>
    <property type="match status" value="2"/>
</dbReference>
<dbReference type="RefSeq" id="XP_001021539.2">
    <property type="nucleotide sequence ID" value="XM_001021539.2"/>
</dbReference>
<keyword evidence="4" id="KW-0175">Coiled coil</keyword>
<evidence type="ECO:0000313" key="7">
    <source>
        <dbReference type="Proteomes" id="UP000009168"/>
    </source>
</evidence>
<evidence type="ECO:0000256" key="5">
    <source>
        <dbReference type="SAM" id="Phobius"/>
    </source>
</evidence>
<dbReference type="GO" id="GO:0005634">
    <property type="term" value="C:nucleus"/>
    <property type="evidence" value="ECO:0007669"/>
    <property type="project" value="TreeGrafter"/>
</dbReference>
<dbReference type="InterPro" id="IPR032675">
    <property type="entry name" value="LRR_dom_sf"/>
</dbReference>
<organism evidence="6 7">
    <name type="scientific">Tetrahymena thermophila (strain SB210)</name>
    <dbReference type="NCBI Taxonomy" id="312017"/>
    <lineage>
        <taxon>Eukaryota</taxon>
        <taxon>Sar</taxon>
        <taxon>Alveolata</taxon>
        <taxon>Ciliophora</taxon>
        <taxon>Intramacronucleata</taxon>
        <taxon>Oligohymenophorea</taxon>
        <taxon>Hymenostomatida</taxon>
        <taxon>Tetrahymenina</taxon>
        <taxon>Tetrahymenidae</taxon>
        <taxon>Tetrahymena</taxon>
    </lineage>
</organism>
<keyword evidence="3" id="KW-0677">Repeat</keyword>
<dbReference type="GO" id="GO:0005829">
    <property type="term" value="C:cytosol"/>
    <property type="evidence" value="ECO:0007669"/>
    <property type="project" value="TreeGrafter"/>
</dbReference>
<dbReference type="KEGG" id="tet:TTHERM_00149040"/>
<keyword evidence="5" id="KW-0472">Membrane</keyword>
<keyword evidence="5 6" id="KW-0812">Transmembrane</keyword>
<feature type="transmembrane region" description="Helical" evidence="5">
    <location>
        <begin position="357"/>
        <end position="379"/>
    </location>
</feature>
<keyword evidence="2" id="KW-0433">Leucine-rich repeat</keyword>
<dbReference type="InterPro" id="IPR027038">
    <property type="entry name" value="RanGap"/>
</dbReference>
<dbReference type="InParanoid" id="I7M2U0"/>
<keyword evidence="7" id="KW-1185">Reference proteome</keyword>
<dbReference type="GeneID" id="7825235"/>
<protein>
    <submittedName>
        <fullName evidence="6">Transmembrane protein, putative</fullName>
    </submittedName>
</protein>
<name>I7M2U0_TETTS</name>
<evidence type="ECO:0000313" key="6">
    <source>
        <dbReference type="EMBL" id="EAS01294.2"/>
    </source>
</evidence>
<feature type="transmembrane region" description="Helical" evidence="5">
    <location>
        <begin position="51"/>
        <end position="69"/>
    </location>
</feature>
<feature type="transmembrane region" description="Helical" evidence="5">
    <location>
        <begin position="119"/>
        <end position="141"/>
    </location>
</feature>
<feature type="coiled-coil region" evidence="4">
    <location>
        <begin position="155"/>
        <end position="183"/>
    </location>
</feature>
<keyword evidence="1" id="KW-0343">GTPase activation</keyword>
<dbReference type="GO" id="GO:0006913">
    <property type="term" value="P:nucleocytoplasmic transport"/>
    <property type="evidence" value="ECO:0007669"/>
    <property type="project" value="TreeGrafter"/>
</dbReference>
<accession>I7M2U0</accession>
<proteinExistence type="predicted"/>
<dbReference type="GO" id="GO:0005096">
    <property type="term" value="F:GTPase activator activity"/>
    <property type="evidence" value="ECO:0007669"/>
    <property type="project" value="UniProtKB-KW"/>
</dbReference>
<dbReference type="PANTHER" id="PTHR24113:SF12">
    <property type="entry name" value="RAN GTPASE-ACTIVATING PROTEIN 1"/>
    <property type="match status" value="1"/>
</dbReference>
<dbReference type="EMBL" id="GG662603">
    <property type="protein sequence ID" value="EAS01294.2"/>
    <property type="molecule type" value="Genomic_DNA"/>
</dbReference>
<dbReference type="PANTHER" id="PTHR24113">
    <property type="entry name" value="RAN GTPASE-ACTIVATING PROTEIN 1"/>
    <property type="match status" value="1"/>
</dbReference>
<dbReference type="Gene3D" id="3.80.10.10">
    <property type="entry name" value="Ribonuclease Inhibitor"/>
    <property type="match status" value="3"/>
</dbReference>
<evidence type="ECO:0000256" key="4">
    <source>
        <dbReference type="SAM" id="Coils"/>
    </source>
</evidence>
<sequence>MKKTKISEINFDLIVLWILFIGRILLEIWCQFADILYLYMQDFAYISLRSSMIFFLFASPFIQMLTWMFQLSYPQVQINEEEKQNQISNAKGTFDLILVELKWTLKYYYRLFKIAITKIPLSMMIALAQSIKIFPFILFVYTYKKYKIIITDDMMNSLKQQWKMEKEEKKDIQELQNNDKQDNDQIDHIIRQSNAVINNRTSFLPQQDQLYFNRESKVPTVIQNAMNNRISESNTSQAQNIVSQFDRTSLVPKKYSRPTSVQQKLLDHQRENSYDKLIDEQQLNENNREYQGKKNVNLCLDSNMEPNFQTILLDSNLQKFMIMADVIEAMFKALPMCVIQFINNEERNSWVHKSDNSINIFVLSVFLVSALSVVIHLIWLQRLLYGDGVEVFFQTMKFLNDTKQKDKSENKQKSWKGIGNIYPVPAQLKVNDLTRLKKVSILSKSSAKRIKNITIAIPPDRRTRNTTCSLILHSLPLFEKLASLSLSLEGQMLKDNQIKSIINVITDQLNNIQNIDLVIGKNAINAEFQNKIRQKMEKIEKRVQTFSLLGDDFFKFMTKDQNQKILQMRIQQIINKNYCLNKIQVRYQKVIAQKTDLKQIIKLIQNQMQVQHLQINLGQIQRNSAQEISFYIKNLKYLQKCLFKAGNILVIKNSEKLVLDQKQLMIQMEKRSLLYDYARGVIDPNPGNLPRIQMAPIMQQAQIIDIKPEQINNSEVNIIMDNKKLNEKHFQSMIQNLQRLPDMSILNLDFSKNMITQYDSMNIFDSISQQTQLNVLILNLQFSKICLQGALSLSNRISQLQRLVKLKLNLVGNKITSEGSQAIFFSLGRMANLQYLSLNLSNNLLNENALCKLGDCLNEQNKITYLNLDLSWNKIENEGLIFLFKSLKCIKQLKSFKLVIINVIKKRTESKVWKDFAEFLKINQNISNLDINFGLNQLMNEDIIDLSEGLTGLAKLKQIHFSFYRNKISDSGLIIFIESFINLGIVTHFSLNTEDNSIMGQFVKSLSNQIQKMNNLEYLNLNISRCDVDFSCLTQLNKSLGYAQKIQFLDLNFYYNNLSFSSIQELSKSIQSMNGLNILKINLSKTLISYEEVIQLCNVIEEKIELKELILGLSNRNSINQNSGKHVAQDNLITVGISQALNKLQNLQYLDLNLDYQSINNEGCCSIFEGIMTLSQLQFLRISLKGNNIGIKGGYGISQFIDNLKNLIRLDLNLSHNQLENLPCIRLIYKLKNMVKLMQADVYLSGNLLNQNGIDVINSVRRETHNIFYGYPNEDQLNENIIKFLVM</sequence>
<dbReference type="GO" id="GO:0048471">
    <property type="term" value="C:perinuclear region of cytoplasm"/>
    <property type="evidence" value="ECO:0007669"/>
    <property type="project" value="TreeGrafter"/>
</dbReference>
<dbReference type="OrthoDB" id="327713at2759"/>
<gene>
    <name evidence="6" type="ORF">TTHERM_00149040</name>
</gene>
<evidence type="ECO:0000256" key="2">
    <source>
        <dbReference type="ARBA" id="ARBA00022614"/>
    </source>
</evidence>
<feature type="transmembrane region" description="Helical" evidence="5">
    <location>
        <begin position="14"/>
        <end position="39"/>
    </location>
</feature>
<evidence type="ECO:0000256" key="1">
    <source>
        <dbReference type="ARBA" id="ARBA00022468"/>
    </source>
</evidence>
<reference evidence="7" key="1">
    <citation type="journal article" date="2006" name="PLoS Biol.">
        <title>Macronuclear genome sequence of the ciliate Tetrahymena thermophila, a model eukaryote.</title>
        <authorList>
            <person name="Eisen J.A."/>
            <person name="Coyne R.S."/>
            <person name="Wu M."/>
            <person name="Wu D."/>
            <person name="Thiagarajan M."/>
            <person name="Wortman J.R."/>
            <person name="Badger J.H."/>
            <person name="Ren Q."/>
            <person name="Amedeo P."/>
            <person name="Jones K.M."/>
            <person name="Tallon L.J."/>
            <person name="Delcher A.L."/>
            <person name="Salzberg S.L."/>
            <person name="Silva J.C."/>
            <person name="Haas B.J."/>
            <person name="Majoros W.H."/>
            <person name="Farzad M."/>
            <person name="Carlton J.M."/>
            <person name="Smith R.K. Jr."/>
            <person name="Garg J."/>
            <person name="Pearlman R.E."/>
            <person name="Karrer K.M."/>
            <person name="Sun L."/>
            <person name="Manning G."/>
            <person name="Elde N.C."/>
            <person name="Turkewitz A.P."/>
            <person name="Asai D.J."/>
            <person name="Wilkes D.E."/>
            <person name="Wang Y."/>
            <person name="Cai H."/>
            <person name="Collins K."/>
            <person name="Stewart B.A."/>
            <person name="Lee S.R."/>
            <person name="Wilamowska K."/>
            <person name="Weinberg Z."/>
            <person name="Ruzzo W.L."/>
            <person name="Wloga D."/>
            <person name="Gaertig J."/>
            <person name="Frankel J."/>
            <person name="Tsao C.-C."/>
            <person name="Gorovsky M.A."/>
            <person name="Keeling P.J."/>
            <person name="Waller R.F."/>
            <person name="Patron N.J."/>
            <person name="Cherry J.M."/>
            <person name="Stover N.A."/>
            <person name="Krieger C.J."/>
            <person name="del Toro C."/>
            <person name="Ryder H.F."/>
            <person name="Williamson S.C."/>
            <person name="Barbeau R.A."/>
            <person name="Hamilton E.P."/>
            <person name="Orias E."/>
        </authorList>
    </citation>
    <scope>NUCLEOTIDE SEQUENCE [LARGE SCALE GENOMIC DNA]</scope>
    <source>
        <strain evidence="7">SB210</strain>
    </source>
</reference>
<keyword evidence="5" id="KW-1133">Transmembrane helix</keyword>